<name>U6GX83_9EIME</name>
<dbReference type="AlphaFoldDB" id="U6GX83"/>
<proteinExistence type="predicted"/>
<keyword evidence="3" id="KW-1185">Reference proteome</keyword>
<evidence type="ECO:0000313" key="3">
    <source>
        <dbReference type="Proteomes" id="UP000018201"/>
    </source>
</evidence>
<reference evidence="2" key="2">
    <citation type="submission" date="2013-10" db="EMBL/GenBank/DDBJ databases">
        <authorList>
            <person name="Aslett M."/>
        </authorList>
    </citation>
    <scope>NUCLEOTIDE SEQUENCE [LARGE SCALE GENOMIC DNA]</scope>
    <source>
        <strain evidence="2">Houghton</strain>
    </source>
</reference>
<sequence>MGLRKGMMLPDTPCTYVEPAFAAIIQSFLGAGPNGILVSPEWEDKIIGGGRPVMMEAAEAEDDLQTLGAQLELEDSRDEVEEMKRAANGFCRRDTDGPDD</sequence>
<evidence type="ECO:0000256" key="1">
    <source>
        <dbReference type="SAM" id="MobiDB-lite"/>
    </source>
</evidence>
<dbReference type="EMBL" id="HG693049">
    <property type="protein sequence ID" value="CDI84800.1"/>
    <property type="molecule type" value="Genomic_DNA"/>
</dbReference>
<dbReference type="Proteomes" id="UP000018201">
    <property type="component" value="Unassembled WGS sequence"/>
</dbReference>
<feature type="compositionally biased region" description="Basic and acidic residues" evidence="1">
    <location>
        <begin position="91"/>
        <end position="100"/>
    </location>
</feature>
<dbReference type="VEuPathDB" id="ToxoDB:EPH_0047680"/>
<feature type="region of interest" description="Disordered" evidence="1">
    <location>
        <begin position="73"/>
        <end position="100"/>
    </location>
</feature>
<gene>
    <name evidence="2" type="ORF">EPH_0047680</name>
</gene>
<reference evidence="2" key="1">
    <citation type="submission" date="2013-10" db="EMBL/GenBank/DDBJ databases">
        <title>Genomic analysis of the causative agents of coccidiosis in chickens.</title>
        <authorList>
            <person name="Reid A.J."/>
            <person name="Blake D."/>
            <person name="Billington K."/>
            <person name="Browne H."/>
            <person name="Dunn M."/>
            <person name="Hung S."/>
            <person name="Kawahara F."/>
            <person name="Miranda-Saavedra D."/>
            <person name="Mourier T."/>
            <person name="Nagra H."/>
            <person name="Otto T.D."/>
            <person name="Rawlings N."/>
            <person name="Sanchez A."/>
            <person name="Sanders M."/>
            <person name="Subramaniam C."/>
            <person name="Tay Y."/>
            <person name="Dear P."/>
            <person name="Doerig C."/>
            <person name="Gruber A."/>
            <person name="Parkinson J."/>
            <person name="Shirley M."/>
            <person name="Wan K.L."/>
            <person name="Berriman M."/>
            <person name="Tomley F."/>
            <person name="Pain A."/>
        </authorList>
    </citation>
    <scope>NUCLEOTIDE SEQUENCE [LARGE SCALE GENOMIC DNA]</scope>
    <source>
        <strain evidence="2">Houghton</strain>
    </source>
</reference>
<protein>
    <submittedName>
        <fullName evidence="2">Uncharacterized protein</fullName>
    </submittedName>
</protein>
<organism evidence="2 3">
    <name type="scientific">Eimeria praecox</name>
    <dbReference type="NCBI Taxonomy" id="51316"/>
    <lineage>
        <taxon>Eukaryota</taxon>
        <taxon>Sar</taxon>
        <taxon>Alveolata</taxon>
        <taxon>Apicomplexa</taxon>
        <taxon>Conoidasida</taxon>
        <taxon>Coccidia</taxon>
        <taxon>Eucoccidiorida</taxon>
        <taxon>Eimeriorina</taxon>
        <taxon>Eimeriidae</taxon>
        <taxon>Eimeria</taxon>
    </lineage>
</organism>
<evidence type="ECO:0000313" key="2">
    <source>
        <dbReference type="EMBL" id="CDI84800.1"/>
    </source>
</evidence>
<accession>U6GX83</accession>